<dbReference type="EMBL" id="AVOT02046238">
    <property type="protein sequence ID" value="MBW0541559.1"/>
    <property type="molecule type" value="Genomic_DNA"/>
</dbReference>
<evidence type="ECO:0000313" key="1">
    <source>
        <dbReference type="EMBL" id="MBW0541559.1"/>
    </source>
</evidence>
<dbReference type="Gene3D" id="3.30.420.10">
    <property type="entry name" value="Ribonuclease H-like superfamily/Ribonuclease H"/>
    <property type="match status" value="1"/>
</dbReference>
<dbReference type="Proteomes" id="UP000765509">
    <property type="component" value="Unassembled WGS sequence"/>
</dbReference>
<comment type="caution">
    <text evidence="1">The sequence shown here is derived from an EMBL/GenBank/DDBJ whole genome shotgun (WGS) entry which is preliminary data.</text>
</comment>
<gene>
    <name evidence="1" type="ORF">O181_081274</name>
</gene>
<evidence type="ECO:0000313" key="2">
    <source>
        <dbReference type="Proteomes" id="UP000765509"/>
    </source>
</evidence>
<keyword evidence="2" id="KW-1185">Reference proteome</keyword>
<protein>
    <recommendedName>
        <fullName evidence="3">Integrase catalytic domain-containing protein</fullName>
    </recommendedName>
</protein>
<evidence type="ECO:0008006" key="3">
    <source>
        <dbReference type="Google" id="ProtNLM"/>
    </source>
</evidence>
<dbReference type="InterPro" id="IPR036397">
    <property type="entry name" value="RNaseH_sf"/>
</dbReference>
<sequence length="143" mass="16363">MDWETALPPGGDRSFNEFPVLVKRYPKFTSALWENLHKFFGTKLSISTEYNPGIAGISERIIHNLEGMIRRSCAYGLEFKDSDGFTHDWCTLIPVLELAYKTSIHSSTSKTPAMLEEGCNTILPYETLKRTWLIYIQQQAVLK</sequence>
<reference evidence="1" key="1">
    <citation type="submission" date="2021-03" db="EMBL/GenBank/DDBJ databases">
        <title>Draft genome sequence of rust myrtle Austropuccinia psidii MF-1, a brazilian biotype.</title>
        <authorList>
            <person name="Quecine M.C."/>
            <person name="Pachon D.M.R."/>
            <person name="Bonatelli M.L."/>
            <person name="Correr F.H."/>
            <person name="Franceschini L.M."/>
            <person name="Leite T.F."/>
            <person name="Margarido G.R.A."/>
            <person name="Almeida C.A."/>
            <person name="Ferrarezi J.A."/>
            <person name="Labate C.A."/>
        </authorList>
    </citation>
    <scope>NUCLEOTIDE SEQUENCE</scope>
    <source>
        <strain evidence="1">MF-1</strain>
    </source>
</reference>
<dbReference type="InterPro" id="IPR012337">
    <property type="entry name" value="RNaseH-like_sf"/>
</dbReference>
<organism evidence="1 2">
    <name type="scientific">Austropuccinia psidii MF-1</name>
    <dbReference type="NCBI Taxonomy" id="1389203"/>
    <lineage>
        <taxon>Eukaryota</taxon>
        <taxon>Fungi</taxon>
        <taxon>Dikarya</taxon>
        <taxon>Basidiomycota</taxon>
        <taxon>Pucciniomycotina</taxon>
        <taxon>Pucciniomycetes</taxon>
        <taxon>Pucciniales</taxon>
        <taxon>Sphaerophragmiaceae</taxon>
        <taxon>Austropuccinia</taxon>
    </lineage>
</organism>
<dbReference type="GO" id="GO:0003676">
    <property type="term" value="F:nucleic acid binding"/>
    <property type="evidence" value="ECO:0007669"/>
    <property type="project" value="InterPro"/>
</dbReference>
<dbReference type="AlphaFoldDB" id="A0A9Q3FM19"/>
<accession>A0A9Q3FM19</accession>
<name>A0A9Q3FM19_9BASI</name>
<dbReference type="SUPFAM" id="SSF53098">
    <property type="entry name" value="Ribonuclease H-like"/>
    <property type="match status" value="1"/>
</dbReference>
<dbReference type="OrthoDB" id="2273864at2759"/>
<proteinExistence type="predicted"/>